<comment type="caution">
    <text evidence="3">The sequence shown here is derived from an EMBL/GenBank/DDBJ whole genome shotgun (WGS) entry which is preliminary data.</text>
</comment>
<gene>
    <name evidence="3" type="ORF">UX13_C0018G0010</name>
</gene>
<protein>
    <submittedName>
        <fullName evidence="3">Ribulose-phosphate 3-epimerase</fullName>
    </submittedName>
</protein>
<evidence type="ECO:0000313" key="3">
    <source>
        <dbReference type="EMBL" id="KKU10176.1"/>
    </source>
</evidence>
<keyword evidence="1" id="KW-0479">Metal-binding</keyword>
<keyword evidence="2" id="KW-0413">Isomerase</keyword>
<dbReference type="InterPro" id="IPR000056">
    <property type="entry name" value="Ribul_P_3_epim-like"/>
</dbReference>
<dbReference type="GO" id="GO:0016857">
    <property type="term" value="F:racemase and epimerase activity, acting on carbohydrates and derivatives"/>
    <property type="evidence" value="ECO:0007669"/>
    <property type="project" value="InterPro"/>
</dbReference>
<dbReference type="GO" id="GO:0046872">
    <property type="term" value="F:metal ion binding"/>
    <property type="evidence" value="ECO:0007669"/>
    <property type="project" value="UniProtKB-KW"/>
</dbReference>
<accession>A0A0G1MPB3</accession>
<evidence type="ECO:0000256" key="1">
    <source>
        <dbReference type="ARBA" id="ARBA00022723"/>
    </source>
</evidence>
<dbReference type="InterPro" id="IPR013785">
    <property type="entry name" value="Aldolase_TIM"/>
</dbReference>
<dbReference type="EMBL" id="LCLA01000018">
    <property type="protein sequence ID" value="KKU10176.1"/>
    <property type="molecule type" value="Genomic_DNA"/>
</dbReference>
<dbReference type="Gene3D" id="3.20.20.70">
    <property type="entry name" value="Aldolase class I"/>
    <property type="match status" value="1"/>
</dbReference>
<organism evidence="3 4">
    <name type="scientific">Candidatus Woesebacteria bacterium GW2011_GWB1_45_5</name>
    <dbReference type="NCBI Taxonomy" id="1618581"/>
    <lineage>
        <taxon>Bacteria</taxon>
        <taxon>Candidatus Woeseibacteriota</taxon>
    </lineage>
</organism>
<dbReference type="InterPro" id="IPR011060">
    <property type="entry name" value="RibuloseP-bd_barrel"/>
</dbReference>
<evidence type="ECO:0000313" key="4">
    <source>
        <dbReference type="Proteomes" id="UP000034329"/>
    </source>
</evidence>
<sequence length="222" mass="24251">MVEVIPAILTDNITDLETKLGSIDEAADLGANLHRVQIDVIDGEFTENKTVDPALLSSLETNLSLDFHLMVKEPVKWVEKCANAAADRIIGQIEMMSSQIDFVGKVQETGLYVGLAVDLETPISKLDPVVLTNVDVILLMAVKAGRGGQKFDPRVLDKIKELDKVRVRDATPFKICVDGGETEEVIDDTHFAGADEVVVGKRLFTGNLGENIERMQKAAHGR</sequence>
<dbReference type="GO" id="GO:0005975">
    <property type="term" value="P:carbohydrate metabolic process"/>
    <property type="evidence" value="ECO:0007669"/>
    <property type="project" value="InterPro"/>
</dbReference>
<dbReference type="Proteomes" id="UP000034329">
    <property type="component" value="Unassembled WGS sequence"/>
</dbReference>
<dbReference type="SUPFAM" id="SSF51366">
    <property type="entry name" value="Ribulose-phoshate binding barrel"/>
    <property type="match status" value="1"/>
</dbReference>
<evidence type="ECO:0000256" key="2">
    <source>
        <dbReference type="ARBA" id="ARBA00023235"/>
    </source>
</evidence>
<dbReference type="Pfam" id="PF00834">
    <property type="entry name" value="Ribul_P_3_epim"/>
    <property type="match status" value="1"/>
</dbReference>
<reference evidence="3 4" key="1">
    <citation type="journal article" date="2015" name="Nature">
        <title>rRNA introns, odd ribosomes, and small enigmatic genomes across a large radiation of phyla.</title>
        <authorList>
            <person name="Brown C.T."/>
            <person name="Hug L.A."/>
            <person name="Thomas B.C."/>
            <person name="Sharon I."/>
            <person name="Castelle C.J."/>
            <person name="Singh A."/>
            <person name="Wilkins M.J."/>
            <person name="Williams K.H."/>
            <person name="Banfield J.F."/>
        </authorList>
    </citation>
    <scope>NUCLEOTIDE SEQUENCE [LARGE SCALE GENOMIC DNA]</scope>
</reference>
<proteinExistence type="predicted"/>
<name>A0A0G1MPB3_9BACT</name>
<dbReference type="AlphaFoldDB" id="A0A0G1MPB3"/>
<dbReference type="PANTHER" id="PTHR11749">
    <property type="entry name" value="RIBULOSE-5-PHOSPHATE-3-EPIMERASE"/>
    <property type="match status" value="1"/>
</dbReference>